<reference evidence="2" key="1">
    <citation type="submission" date="2022-11" db="UniProtKB">
        <authorList>
            <consortium name="WormBaseParasite"/>
        </authorList>
    </citation>
    <scope>IDENTIFICATION</scope>
</reference>
<dbReference type="PANTHER" id="PTHR11785:SF523">
    <property type="entry name" value="AMINO ACID TRANSPORTER PROTEIN 6"/>
    <property type="match status" value="1"/>
</dbReference>
<organism evidence="1 2">
    <name type="scientific">Parascaris equorum</name>
    <name type="common">Equine roundworm</name>
    <dbReference type="NCBI Taxonomy" id="6256"/>
    <lineage>
        <taxon>Eukaryota</taxon>
        <taxon>Metazoa</taxon>
        <taxon>Ecdysozoa</taxon>
        <taxon>Nematoda</taxon>
        <taxon>Chromadorea</taxon>
        <taxon>Rhabditida</taxon>
        <taxon>Spirurina</taxon>
        <taxon>Ascaridomorpha</taxon>
        <taxon>Ascaridoidea</taxon>
        <taxon>Ascarididae</taxon>
        <taxon>Parascaris</taxon>
    </lineage>
</organism>
<dbReference type="WBParaSite" id="PEQ_0000663001-mRNA-1">
    <property type="protein sequence ID" value="PEQ_0000663001-mRNA-1"/>
    <property type="gene ID" value="PEQ_0000663001"/>
</dbReference>
<dbReference type="GO" id="GO:0015179">
    <property type="term" value="F:L-amino acid transmembrane transporter activity"/>
    <property type="evidence" value="ECO:0007669"/>
    <property type="project" value="TreeGrafter"/>
</dbReference>
<dbReference type="Proteomes" id="UP000887564">
    <property type="component" value="Unplaced"/>
</dbReference>
<sequence length="88" mass="10256">MEGPQVETRRYKRYVLIYLYFTDNFCAYEELKKGNEKAIGWTQNLKNPFDGTNFDAGNVALALYAGLFSYDGWDILNFGAEEIEKPRR</sequence>
<dbReference type="InterPro" id="IPR050598">
    <property type="entry name" value="AminoAcid_Transporter"/>
</dbReference>
<accession>A0A914RX87</accession>
<protein>
    <submittedName>
        <fullName evidence="2">Uncharacterized protein</fullName>
    </submittedName>
</protein>
<name>A0A914RX87_PAREQ</name>
<keyword evidence="1" id="KW-1185">Reference proteome</keyword>
<proteinExistence type="predicted"/>
<evidence type="ECO:0000313" key="2">
    <source>
        <dbReference type="WBParaSite" id="PEQ_0000663001-mRNA-1"/>
    </source>
</evidence>
<dbReference type="Gene3D" id="1.20.1740.10">
    <property type="entry name" value="Amino acid/polyamine transporter I"/>
    <property type="match status" value="1"/>
</dbReference>
<evidence type="ECO:0000313" key="1">
    <source>
        <dbReference type="Proteomes" id="UP000887564"/>
    </source>
</evidence>
<dbReference type="PANTHER" id="PTHR11785">
    <property type="entry name" value="AMINO ACID TRANSPORTER"/>
    <property type="match status" value="1"/>
</dbReference>
<dbReference type="AlphaFoldDB" id="A0A914RX87"/>